<keyword evidence="2" id="KW-0808">Transferase</keyword>
<dbReference type="EMBL" id="CAJPEV010002451">
    <property type="protein sequence ID" value="CAG0896936.1"/>
    <property type="molecule type" value="Genomic_DNA"/>
</dbReference>
<dbReference type="Gene3D" id="3.40.1080.20">
    <property type="entry name" value="Acetyl-CoA hydrolase/transferase C-terminal domain"/>
    <property type="match status" value="1"/>
</dbReference>
<dbReference type="InterPro" id="IPR026888">
    <property type="entry name" value="AcetylCoA_hyd_C"/>
</dbReference>
<dbReference type="Gene3D" id="3.30.750.70">
    <property type="entry name" value="4-hydroxybutyrate coenzyme like domains"/>
    <property type="match status" value="1"/>
</dbReference>
<dbReference type="PANTHER" id="PTHR21432:SF20">
    <property type="entry name" value="ACETYL-COA HYDROLASE"/>
    <property type="match status" value="1"/>
</dbReference>
<dbReference type="OrthoDB" id="10250396at2759"/>
<comment type="similarity">
    <text evidence="1">Belongs to the acetyl-CoA hydrolase/transferase family.</text>
</comment>
<dbReference type="Proteomes" id="UP000677054">
    <property type="component" value="Unassembled WGS sequence"/>
</dbReference>
<dbReference type="SUPFAM" id="SSF100950">
    <property type="entry name" value="NagB/RpiA/CoA transferase-like"/>
    <property type="match status" value="2"/>
</dbReference>
<evidence type="ECO:0000256" key="1">
    <source>
        <dbReference type="ARBA" id="ARBA00009632"/>
    </source>
</evidence>
<dbReference type="InterPro" id="IPR037171">
    <property type="entry name" value="NagB/RpiA_transferase-like"/>
</dbReference>
<proteinExistence type="inferred from homology"/>
<name>A0A7R9A8Z9_9CRUS</name>
<keyword evidence="6" id="KW-1185">Reference proteome</keyword>
<dbReference type="InterPro" id="IPR038460">
    <property type="entry name" value="AcetylCoA_hyd_C_sf"/>
</dbReference>
<reference evidence="5" key="1">
    <citation type="submission" date="2020-11" db="EMBL/GenBank/DDBJ databases">
        <authorList>
            <person name="Tran Van P."/>
        </authorList>
    </citation>
    <scope>NUCLEOTIDE SEQUENCE</scope>
</reference>
<organism evidence="5">
    <name type="scientific">Darwinula stevensoni</name>
    <dbReference type="NCBI Taxonomy" id="69355"/>
    <lineage>
        <taxon>Eukaryota</taxon>
        <taxon>Metazoa</taxon>
        <taxon>Ecdysozoa</taxon>
        <taxon>Arthropoda</taxon>
        <taxon>Crustacea</taxon>
        <taxon>Oligostraca</taxon>
        <taxon>Ostracoda</taxon>
        <taxon>Podocopa</taxon>
        <taxon>Podocopida</taxon>
        <taxon>Darwinulocopina</taxon>
        <taxon>Darwinuloidea</taxon>
        <taxon>Darwinulidae</taxon>
        <taxon>Darwinula</taxon>
    </lineage>
</organism>
<dbReference type="Gene3D" id="3.40.1080.10">
    <property type="entry name" value="Glutaconate Coenzyme A-transferase"/>
    <property type="match status" value="1"/>
</dbReference>
<sequence>MVQFRSPIMSWKGMKQLAFTLSKSTRMMSRLTLDNVTREPFHPMKRDPVWKSAEEAVKVLKSGDTVFIQGSAATPMVLIDAMCNYAKSAGLKDIRVCHMHTEGPGLYNEPEYEGIFRSNSFFVGSNCRKAVNTGRGDFIPIFLSEIPMLFHSGHIKPNVVLVQVCPADDHGFCSLGTSVDCTRAAIQHADYIIGQVNPKMPRSFGDGIIHESHFDAMVSVDVPLSEVETKPMSPEEAEIGKLIAENLVEDGATIQMGIGNIPNAVLSLLHNHKDLGVHTEMFSDGLVPLVECGAVSNHRKKVQIGKIVSCFVSGSRVVFDFLDDNPLVAMMSVSFTNNRSLIAMNPKVTSINSCIEVDLTGQVVSDSIGSRIYSGVGGQIDFLRGAAVCSDGRGKPIIALQSATKRGESKIVPYLKKGAGVVTTRAHVHYIVTEHGIVNLFGKNLRQRAHALISIAHPDHRESLEKDAFERLKCMPSPD</sequence>
<feature type="domain" description="Acetyl-CoA hydrolase/transferase N-terminal" evidence="3">
    <location>
        <begin position="51"/>
        <end position="218"/>
    </location>
</feature>
<dbReference type="EMBL" id="LR901968">
    <property type="protein sequence ID" value="CAD7249707.1"/>
    <property type="molecule type" value="Genomic_DNA"/>
</dbReference>
<dbReference type="InterPro" id="IPR003702">
    <property type="entry name" value="ActCoA_hydro_N"/>
</dbReference>
<evidence type="ECO:0000259" key="3">
    <source>
        <dbReference type="Pfam" id="PF02550"/>
    </source>
</evidence>
<evidence type="ECO:0000313" key="5">
    <source>
        <dbReference type="EMBL" id="CAD7249707.1"/>
    </source>
</evidence>
<evidence type="ECO:0000259" key="4">
    <source>
        <dbReference type="Pfam" id="PF13336"/>
    </source>
</evidence>
<dbReference type="AlphaFoldDB" id="A0A7R9A8Z9"/>
<dbReference type="Pfam" id="PF13336">
    <property type="entry name" value="AcetylCoA_hyd_C"/>
    <property type="match status" value="1"/>
</dbReference>
<accession>A0A7R9A8Z9</accession>
<evidence type="ECO:0000256" key="2">
    <source>
        <dbReference type="ARBA" id="ARBA00022679"/>
    </source>
</evidence>
<dbReference type="Pfam" id="PF02550">
    <property type="entry name" value="AcetylCoA_hydro"/>
    <property type="match status" value="1"/>
</dbReference>
<dbReference type="PANTHER" id="PTHR21432">
    <property type="entry name" value="ACETYL-COA HYDROLASE-RELATED"/>
    <property type="match status" value="1"/>
</dbReference>
<dbReference type="GO" id="GO:0008775">
    <property type="term" value="F:acetate CoA-transferase activity"/>
    <property type="evidence" value="ECO:0007669"/>
    <property type="project" value="InterPro"/>
</dbReference>
<feature type="domain" description="Acetyl-CoA hydrolase/transferase C-terminal" evidence="4">
    <location>
        <begin position="314"/>
        <end position="468"/>
    </location>
</feature>
<dbReference type="GO" id="GO:0005739">
    <property type="term" value="C:mitochondrion"/>
    <property type="evidence" value="ECO:0007669"/>
    <property type="project" value="TreeGrafter"/>
</dbReference>
<evidence type="ECO:0008006" key="7">
    <source>
        <dbReference type="Google" id="ProtNLM"/>
    </source>
</evidence>
<gene>
    <name evidence="5" type="ORF">DSTB1V02_LOCUS9494</name>
</gene>
<dbReference type="GO" id="GO:0006083">
    <property type="term" value="P:acetate metabolic process"/>
    <property type="evidence" value="ECO:0007669"/>
    <property type="project" value="InterPro"/>
</dbReference>
<dbReference type="InterPro" id="IPR046433">
    <property type="entry name" value="ActCoA_hydro"/>
</dbReference>
<evidence type="ECO:0000313" key="6">
    <source>
        <dbReference type="Proteomes" id="UP000677054"/>
    </source>
</evidence>
<protein>
    <recommendedName>
        <fullName evidence="7">Acetyl-CoA hydrolase</fullName>
    </recommendedName>
</protein>